<comment type="caution">
    <text evidence="2">The sequence shown here is derived from an EMBL/GenBank/DDBJ whole genome shotgun (WGS) entry which is preliminary data.</text>
</comment>
<evidence type="ECO:0000313" key="3">
    <source>
        <dbReference type="Proteomes" id="UP000245433"/>
    </source>
</evidence>
<evidence type="ECO:0000256" key="1">
    <source>
        <dbReference type="SAM" id="Coils"/>
    </source>
</evidence>
<dbReference type="AlphaFoldDB" id="A0A2U1D3F4"/>
<evidence type="ECO:0000313" key="2">
    <source>
        <dbReference type="EMBL" id="PVY82207.1"/>
    </source>
</evidence>
<proteinExistence type="predicted"/>
<keyword evidence="3" id="KW-1185">Reference proteome</keyword>
<feature type="coiled-coil region" evidence="1">
    <location>
        <begin position="88"/>
        <end position="115"/>
    </location>
</feature>
<organism evidence="2 3">
    <name type="scientific">Convivina intestini</name>
    <dbReference type="NCBI Taxonomy" id="1505726"/>
    <lineage>
        <taxon>Bacteria</taxon>
        <taxon>Bacillati</taxon>
        <taxon>Bacillota</taxon>
        <taxon>Bacilli</taxon>
        <taxon>Lactobacillales</taxon>
        <taxon>Lactobacillaceae</taxon>
        <taxon>Convivina</taxon>
    </lineage>
</organism>
<protein>
    <submittedName>
        <fullName evidence="2">Uncharacterized protein</fullName>
    </submittedName>
</protein>
<name>A0A2U1D3F4_9LACO</name>
<dbReference type="RefSeq" id="WP_089940446.1">
    <property type="nucleotide sequence ID" value="NZ_CAKOEX010000019.1"/>
</dbReference>
<sequence>MGFLNKIKSDFEFNKKVKSGQAYRASSSVRIDYVDKTIFVIGSITRPSRTFNFDDLKTIDKVLVHTGSNSTDYELVLFFKDGFTKRVKNLFRNQMNDLESRLKSIIEENRSSNIDEN</sequence>
<dbReference type="EMBL" id="QEKT01000015">
    <property type="protein sequence ID" value="PVY82207.1"/>
    <property type="molecule type" value="Genomic_DNA"/>
</dbReference>
<keyword evidence="1" id="KW-0175">Coiled coil</keyword>
<gene>
    <name evidence="2" type="ORF">C7384_11510</name>
</gene>
<reference evidence="2 3" key="1">
    <citation type="submission" date="2018-04" db="EMBL/GenBank/DDBJ databases">
        <title>Genomic Encyclopedia of Type Strains, Phase IV (KMG-IV): sequencing the most valuable type-strain genomes for metagenomic binning, comparative biology and taxonomic classification.</title>
        <authorList>
            <person name="Goeker M."/>
        </authorList>
    </citation>
    <scope>NUCLEOTIDE SEQUENCE [LARGE SCALE GENOMIC DNA]</scope>
    <source>
        <strain evidence="2 3">DSM 28795</strain>
    </source>
</reference>
<accession>A0A2U1D3F4</accession>
<dbReference type="Proteomes" id="UP000245433">
    <property type="component" value="Unassembled WGS sequence"/>
</dbReference>